<accession>A0A1G6HM79</accession>
<dbReference type="InterPro" id="IPR050491">
    <property type="entry name" value="AmpC-like"/>
</dbReference>
<dbReference type="SUPFAM" id="SSF56601">
    <property type="entry name" value="beta-lactamase/transpeptidase-like"/>
    <property type="match status" value="1"/>
</dbReference>
<feature type="compositionally biased region" description="Acidic residues" evidence="1">
    <location>
        <begin position="429"/>
        <end position="439"/>
    </location>
</feature>
<gene>
    <name evidence="3" type="ORF">SAMN05216323_101174</name>
</gene>
<keyword evidence="4" id="KW-1185">Reference proteome</keyword>
<dbReference type="InterPro" id="IPR001466">
    <property type="entry name" value="Beta-lactam-related"/>
</dbReference>
<evidence type="ECO:0000313" key="4">
    <source>
        <dbReference type="Proteomes" id="UP000199452"/>
    </source>
</evidence>
<proteinExistence type="predicted"/>
<dbReference type="EMBL" id="FMYP01000011">
    <property type="protein sequence ID" value="SDB94556.1"/>
    <property type="molecule type" value="Genomic_DNA"/>
</dbReference>
<protein>
    <submittedName>
        <fullName evidence="3">CubicO group peptidase, beta-lactamase class C family</fullName>
    </submittedName>
</protein>
<dbReference type="PANTHER" id="PTHR46825">
    <property type="entry name" value="D-ALANYL-D-ALANINE-CARBOXYPEPTIDASE/ENDOPEPTIDASE AMPH"/>
    <property type="match status" value="1"/>
</dbReference>
<dbReference type="OrthoDB" id="9793489at2"/>
<evidence type="ECO:0000259" key="2">
    <source>
        <dbReference type="Pfam" id="PF00144"/>
    </source>
</evidence>
<dbReference type="AlphaFoldDB" id="A0A1G6HM79"/>
<dbReference type="Gene3D" id="3.40.710.10">
    <property type="entry name" value="DD-peptidase/beta-lactamase superfamily"/>
    <property type="match status" value="1"/>
</dbReference>
<reference evidence="3 4" key="1">
    <citation type="submission" date="2016-09" db="EMBL/GenBank/DDBJ databases">
        <authorList>
            <person name="Capua I."/>
            <person name="De Benedictis P."/>
            <person name="Joannis T."/>
            <person name="Lombin L.H."/>
            <person name="Cattoli G."/>
        </authorList>
    </citation>
    <scope>NUCLEOTIDE SEQUENCE [LARGE SCALE GENOMIC DNA]</scope>
    <source>
        <strain evidence="3 4">A7P-90m</strain>
    </source>
</reference>
<dbReference type="Pfam" id="PF00144">
    <property type="entry name" value="Beta-lactamase"/>
    <property type="match status" value="1"/>
</dbReference>
<evidence type="ECO:0000256" key="1">
    <source>
        <dbReference type="SAM" id="MobiDB-lite"/>
    </source>
</evidence>
<name>A0A1G6HM79_9BACT</name>
<dbReference type="RefSeq" id="WP_092436390.1">
    <property type="nucleotide sequence ID" value="NZ_FMYP01000011.1"/>
</dbReference>
<dbReference type="InterPro" id="IPR012338">
    <property type="entry name" value="Beta-lactam/transpept-like"/>
</dbReference>
<dbReference type="PANTHER" id="PTHR46825:SF9">
    <property type="entry name" value="BETA-LACTAMASE-RELATED DOMAIN-CONTAINING PROTEIN"/>
    <property type="match status" value="1"/>
</dbReference>
<evidence type="ECO:0000313" key="3">
    <source>
        <dbReference type="EMBL" id="SDB94556.1"/>
    </source>
</evidence>
<feature type="region of interest" description="Disordered" evidence="1">
    <location>
        <begin position="417"/>
        <end position="439"/>
    </location>
</feature>
<dbReference type="STRING" id="1640674.SAMN05216323_101174"/>
<organism evidence="3 4">
    <name type="scientific">Williamwhitmania taraxaci</name>
    <dbReference type="NCBI Taxonomy" id="1640674"/>
    <lineage>
        <taxon>Bacteria</taxon>
        <taxon>Pseudomonadati</taxon>
        <taxon>Bacteroidota</taxon>
        <taxon>Bacteroidia</taxon>
        <taxon>Bacteroidales</taxon>
        <taxon>Williamwhitmaniaceae</taxon>
        <taxon>Williamwhitmania</taxon>
    </lineage>
</organism>
<dbReference type="Proteomes" id="UP000199452">
    <property type="component" value="Unassembled WGS sequence"/>
</dbReference>
<feature type="domain" description="Beta-lactamase-related" evidence="2">
    <location>
        <begin position="63"/>
        <end position="394"/>
    </location>
</feature>
<sequence>MSRILKTILLLTIFFSLELSSPVKLSSGNSKPPAKDCLLGITPRLCNSDFYNEDYSSIDQKVEKFKKYWGLKGVSLAIAKDGKLIYAKGYGYSNEENREVVEPYSRFRVASISKLVTAAAIMKLVEEQKLSLNDKVFGSNGILNNPYYGIAQDQRIYNITVRDLLHHAGGWRAHYGDQLFMSDYIAKSLNVPKPLKIDDIIRFVYTKSLHFTPGTKSSYSNFGYALLGLIIEKLTNEPYEDYVRATILKPLGITSMTIGRSTRDSMLTDEVAYYEVPEARKITPYYAQTGLVSKSNGGNDIRLLGAAGGWVSSSVDLIKLALSLDGENTVPDLLSKNTIDTMVIRPKGFLPIGWIRATEEGRFVRTGNFAGTSTILVKEPNGICWVFLTNTSPWCGSKFQGKINVFMHGVLNSIPTLAHPDNTSGKPEEEIEEEEVSLN</sequence>